<evidence type="ECO:0000313" key="3">
    <source>
        <dbReference type="EMBL" id="RKH64066.1"/>
    </source>
</evidence>
<accession>A0A3A8Q5Z3</accession>
<evidence type="ECO:0000256" key="1">
    <source>
        <dbReference type="ARBA" id="ARBA00023157"/>
    </source>
</evidence>
<sequence length="398" mass="40899">MTSPVRALSSHRFLRGLGTAAALALVAGCGPEGDGAEARPVDAVAQEIAGGSNALITDFPWMVSLQDVDGTHRCGAAVVDASWLLTSRQCVQGATALALKSPTFLRIGAGSASRSTLASAGQLRWVLDVIPFPGYVGAQQGKDVALLRLSTPLTLNATTLKAIPLATPADEAAGLTNPGVTATLTGWGMFTAGSGVLKDVLQKMDVPIVTNLSASMSHGMTISADQLPTFIPNSFRFFCPGDLGGPLVVNGPSGKLLAGVASWSRPGSCMRPTAPEMYARVASFQPWVSDLLGRTPGVLLNNPVVAVPQGTWKHSTVTVPAGALSLNVSLANGSGDGNLYVHTAQPTTTVYTCRSNGGDVTNGNAEYCAVPNPAAGTWYVSVYGAGSVSNTSLRVTTY</sequence>
<dbReference type="InterPro" id="IPR006311">
    <property type="entry name" value="TAT_signal"/>
</dbReference>
<dbReference type="InterPro" id="IPR007280">
    <property type="entry name" value="Peptidase_C_arc/bac"/>
</dbReference>
<dbReference type="Gene3D" id="2.60.120.380">
    <property type="match status" value="1"/>
</dbReference>
<dbReference type="GO" id="GO:0006508">
    <property type="term" value="P:proteolysis"/>
    <property type="evidence" value="ECO:0007669"/>
    <property type="project" value="InterPro"/>
</dbReference>
<dbReference type="PROSITE" id="PS51318">
    <property type="entry name" value="TAT"/>
    <property type="match status" value="1"/>
</dbReference>
<dbReference type="PANTHER" id="PTHR24252:SF7">
    <property type="entry name" value="HYALIN"/>
    <property type="match status" value="1"/>
</dbReference>
<dbReference type="AlphaFoldDB" id="A0A3A8Q5Z3"/>
<dbReference type="InterPro" id="IPR001254">
    <property type="entry name" value="Trypsin_dom"/>
</dbReference>
<comment type="caution">
    <text evidence="3">The sequence shown here is derived from an EMBL/GenBank/DDBJ whole genome shotgun (WGS) entry which is preliminary data.</text>
</comment>
<dbReference type="CDD" id="cd00190">
    <property type="entry name" value="Tryp_SPc"/>
    <property type="match status" value="1"/>
</dbReference>
<dbReference type="SUPFAM" id="SSF50494">
    <property type="entry name" value="Trypsin-like serine proteases"/>
    <property type="match status" value="1"/>
</dbReference>
<keyword evidence="1" id="KW-1015">Disulfide bond</keyword>
<dbReference type="Pfam" id="PF00089">
    <property type="entry name" value="Trypsin"/>
    <property type="match status" value="1"/>
</dbReference>
<dbReference type="PANTHER" id="PTHR24252">
    <property type="entry name" value="ACROSIN-RELATED"/>
    <property type="match status" value="1"/>
</dbReference>
<dbReference type="EMBL" id="RAWB01000055">
    <property type="protein sequence ID" value="RKH64066.1"/>
    <property type="molecule type" value="Genomic_DNA"/>
</dbReference>
<dbReference type="PROSITE" id="PS50240">
    <property type="entry name" value="TRYPSIN_DOM"/>
    <property type="match status" value="1"/>
</dbReference>
<dbReference type="PROSITE" id="PS51257">
    <property type="entry name" value="PROKAR_LIPOPROTEIN"/>
    <property type="match status" value="1"/>
</dbReference>
<organism evidence="3 4">
    <name type="scientific">Corallococcus llansteffanensis</name>
    <dbReference type="NCBI Taxonomy" id="2316731"/>
    <lineage>
        <taxon>Bacteria</taxon>
        <taxon>Pseudomonadati</taxon>
        <taxon>Myxococcota</taxon>
        <taxon>Myxococcia</taxon>
        <taxon>Myxococcales</taxon>
        <taxon>Cystobacterineae</taxon>
        <taxon>Myxococcaceae</taxon>
        <taxon>Corallococcus</taxon>
    </lineage>
</organism>
<keyword evidence="4" id="KW-1185">Reference proteome</keyword>
<dbReference type="InterPro" id="IPR001314">
    <property type="entry name" value="Peptidase_S1A"/>
</dbReference>
<dbReference type="Proteomes" id="UP000272888">
    <property type="component" value="Unassembled WGS sequence"/>
</dbReference>
<dbReference type="InterPro" id="IPR009003">
    <property type="entry name" value="Peptidase_S1_PA"/>
</dbReference>
<dbReference type="PRINTS" id="PR00722">
    <property type="entry name" value="CHYMOTRYPSIN"/>
</dbReference>
<proteinExistence type="predicted"/>
<feature type="domain" description="Peptidase S1" evidence="2">
    <location>
        <begin position="48"/>
        <end position="293"/>
    </location>
</feature>
<dbReference type="SMART" id="SM00020">
    <property type="entry name" value="Tryp_SPc"/>
    <property type="match status" value="1"/>
</dbReference>
<dbReference type="Pfam" id="PF04151">
    <property type="entry name" value="PPC"/>
    <property type="match status" value="1"/>
</dbReference>
<dbReference type="Gene3D" id="2.40.10.10">
    <property type="entry name" value="Trypsin-like serine proteases"/>
    <property type="match status" value="1"/>
</dbReference>
<dbReference type="GO" id="GO:0004252">
    <property type="term" value="F:serine-type endopeptidase activity"/>
    <property type="evidence" value="ECO:0007669"/>
    <property type="project" value="InterPro"/>
</dbReference>
<name>A0A3A8Q5Z3_9BACT</name>
<protein>
    <submittedName>
        <fullName evidence="3">Peptidase S1</fullName>
    </submittedName>
</protein>
<evidence type="ECO:0000313" key="4">
    <source>
        <dbReference type="Proteomes" id="UP000272888"/>
    </source>
</evidence>
<reference evidence="4" key="1">
    <citation type="submission" date="2018-09" db="EMBL/GenBank/DDBJ databases">
        <authorList>
            <person name="Livingstone P.G."/>
            <person name="Whitworth D.E."/>
        </authorList>
    </citation>
    <scope>NUCLEOTIDE SEQUENCE [LARGE SCALE GENOMIC DNA]</scope>
    <source>
        <strain evidence="4">CA051B</strain>
    </source>
</reference>
<gene>
    <name evidence="3" type="ORF">D7V93_07900</name>
</gene>
<evidence type="ECO:0000259" key="2">
    <source>
        <dbReference type="PROSITE" id="PS50240"/>
    </source>
</evidence>
<dbReference type="InterPro" id="IPR043504">
    <property type="entry name" value="Peptidase_S1_PA_chymotrypsin"/>
</dbReference>